<dbReference type="Proteomes" id="UP000198582">
    <property type="component" value="Unassembled WGS sequence"/>
</dbReference>
<gene>
    <name evidence="1" type="ORF">SAMN04489732_14312</name>
</gene>
<keyword evidence="1" id="KW-0808">Transferase</keyword>
<organism evidence="1 2">
    <name type="scientific">Amycolatopsis saalfeldensis</name>
    <dbReference type="NCBI Taxonomy" id="394193"/>
    <lineage>
        <taxon>Bacteria</taxon>
        <taxon>Bacillati</taxon>
        <taxon>Actinomycetota</taxon>
        <taxon>Actinomycetes</taxon>
        <taxon>Pseudonocardiales</taxon>
        <taxon>Pseudonocardiaceae</taxon>
        <taxon>Amycolatopsis</taxon>
    </lineage>
</organism>
<dbReference type="GO" id="GO:0016740">
    <property type="term" value="F:transferase activity"/>
    <property type="evidence" value="ECO:0007669"/>
    <property type="project" value="UniProtKB-KW"/>
</dbReference>
<dbReference type="InterPro" id="IPR011004">
    <property type="entry name" value="Trimer_LpxA-like_sf"/>
</dbReference>
<dbReference type="CDD" id="cd04647">
    <property type="entry name" value="LbH_MAT_like"/>
    <property type="match status" value="1"/>
</dbReference>
<dbReference type="OrthoDB" id="2643438at2"/>
<dbReference type="Gene3D" id="2.160.10.10">
    <property type="entry name" value="Hexapeptide repeat proteins"/>
    <property type="match status" value="1"/>
</dbReference>
<keyword evidence="2" id="KW-1185">Reference proteome</keyword>
<dbReference type="Pfam" id="PF00132">
    <property type="entry name" value="Hexapep"/>
    <property type="match status" value="1"/>
</dbReference>
<reference evidence="1 2" key="1">
    <citation type="submission" date="2016-10" db="EMBL/GenBank/DDBJ databases">
        <authorList>
            <person name="de Groot N.N."/>
        </authorList>
    </citation>
    <scope>NUCLEOTIDE SEQUENCE [LARGE SCALE GENOMIC DNA]</scope>
    <source>
        <strain evidence="1 2">DSM 44993</strain>
    </source>
</reference>
<dbReference type="InterPro" id="IPR051159">
    <property type="entry name" value="Hexapeptide_acetyltransf"/>
</dbReference>
<evidence type="ECO:0000313" key="2">
    <source>
        <dbReference type="Proteomes" id="UP000198582"/>
    </source>
</evidence>
<dbReference type="InterPro" id="IPR001451">
    <property type="entry name" value="Hexapep"/>
</dbReference>
<name>A0A1H8YQ41_9PSEU</name>
<evidence type="ECO:0000313" key="1">
    <source>
        <dbReference type="EMBL" id="SEP54324.1"/>
    </source>
</evidence>
<sequence>MNDLAKRVGRELRIEFALLTRRTLLNVVAGSNLVPRPLRWLIYRACGMAVHTPNVFPGLEIAGQPRNLTVGTGTFVNTGCFFELVGEVSIGRDCQLGMQTMVVTSHHESTAAGISRRPVGLPVRVGDRVWAGARVTILPGVTIADDVVLAAGAVVTADCVEPGVYAGVPARLVRSSVQAGVR</sequence>
<proteinExistence type="predicted"/>
<dbReference type="AlphaFoldDB" id="A0A1H8YQ41"/>
<dbReference type="PANTHER" id="PTHR23416">
    <property type="entry name" value="SIALIC ACID SYNTHASE-RELATED"/>
    <property type="match status" value="1"/>
</dbReference>
<dbReference type="EMBL" id="FOEF01000043">
    <property type="protein sequence ID" value="SEP54324.1"/>
    <property type="molecule type" value="Genomic_DNA"/>
</dbReference>
<accession>A0A1H8YQ41</accession>
<dbReference type="RefSeq" id="WP_091629544.1">
    <property type="nucleotide sequence ID" value="NZ_FOEF01000043.1"/>
</dbReference>
<protein>
    <submittedName>
        <fullName evidence="1">Maltose O-acetyltransferase</fullName>
    </submittedName>
</protein>
<dbReference type="STRING" id="394193.SAMN04489732_14312"/>
<dbReference type="SUPFAM" id="SSF51161">
    <property type="entry name" value="Trimeric LpxA-like enzymes"/>
    <property type="match status" value="1"/>
</dbReference>